<dbReference type="EMBL" id="BMOC01000002">
    <property type="protein sequence ID" value="GGI98933.1"/>
    <property type="molecule type" value="Genomic_DNA"/>
</dbReference>
<reference evidence="2" key="2">
    <citation type="submission" date="2020-09" db="EMBL/GenBank/DDBJ databases">
        <authorList>
            <person name="Sun Q."/>
            <person name="Ohkuma M."/>
        </authorList>
    </citation>
    <scope>NUCLEOTIDE SEQUENCE</scope>
    <source>
        <strain evidence="2">JCM 14359</strain>
    </source>
</reference>
<protein>
    <submittedName>
        <fullName evidence="2">Uncharacterized protein</fullName>
    </submittedName>
</protein>
<feature type="transmembrane region" description="Helical" evidence="1">
    <location>
        <begin position="63"/>
        <end position="84"/>
    </location>
</feature>
<organism evidence="2 3">
    <name type="scientific">Halobellus salinus</name>
    <dbReference type="NCBI Taxonomy" id="931585"/>
    <lineage>
        <taxon>Archaea</taxon>
        <taxon>Methanobacteriati</taxon>
        <taxon>Methanobacteriota</taxon>
        <taxon>Stenosarchaea group</taxon>
        <taxon>Halobacteria</taxon>
        <taxon>Halobacteriales</taxon>
        <taxon>Haloferacaceae</taxon>
        <taxon>Halobellus</taxon>
    </lineage>
</organism>
<dbReference type="AlphaFoldDB" id="A0A830EF32"/>
<comment type="caution">
    <text evidence="2">The sequence shown here is derived from an EMBL/GenBank/DDBJ whole genome shotgun (WGS) entry which is preliminary data.</text>
</comment>
<keyword evidence="3" id="KW-1185">Reference proteome</keyword>
<dbReference type="Proteomes" id="UP000653099">
    <property type="component" value="Unassembled WGS sequence"/>
</dbReference>
<evidence type="ECO:0000313" key="2">
    <source>
        <dbReference type="EMBL" id="GGI98933.1"/>
    </source>
</evidence>
<keyword evidence="1" id="KW-0472">Membrane</keyword>
<accession>A0A830EF32</accession>
<name>A0A830EF32_9EURY</name>
<keyword evidence="1" id="KW-0812">Transmembrane</keyword>
<feature type="transmembrane region" description="Helical" evidence="1">
    <location>
        <begin position="33"/>
        <end position="51"/>
    </location>
</feature>
<reference evidence="2" key="1">
    <citation type="journal article" date="2014" name="Int. J. Syst. Evol. Microbiol.">
        <title>Complete genome sequence of Corynebacterium casei LMG S-19264T (=DSM 44701T), isolated from a smear-ripened cheese.</title>
        <authorList>
            <consortium name="US DOE Joint Genome Institute (JGI-PGF)"/>
            <person name="Walter F."/>
            <person name="Albersmeier A."/>
            <person name="Kalinowski J."/>
            <person name="Ruckert C."/>
        </authorList>
    </citation>
    <scope>NUCLEOTIDE SEQUENCE</scope>
    <source>
        <strain evidence="2">JCM 14359</strain>
    </source>
</reference>
<sequence length="168" mass="17156">MFVTLRRFGPVALIPAAWITAGAATVGFLRTDGMLIAHLVMVGFITFFLVTGWRRMADGALRAWRAVLVVGLGLTLTGVAGFIGPVSGPTLRGVSLVGWMVVPAAGLAHTARELPGAAVVYAGGAAMALLGAAVFVWTLASAGQPLVWPSVGLVAAGHTVGIVDAARR</sequence>
<evidence type="ECO:0000256" key="1">
    <source>
        <dbReference type="SAM" id="Phobius"/>
    </source>
</evidence>
<dbReference type="OrthoDB" id="330871at2157"/>
<evidence type="ECO:0000313" key="3">
    <source>
        <dbReference type="Proteomes" id="UP000653099"/>
    </source>
</evidence>
<proteinExistence type="predicted"/>
<feature type="transmembrane region" description="Helical" evidence="1">
    <location>
        <begin position="118"/>
        <end position="140"/>
    </location>
</feature>
<feature type="transmembrane region" description="Helical" evidence="1">
    <location>
        <begin position="146"/>
        <end position="166"/>
    </location>
</feature>
<gene>
    <name evidence="2" type="ORF">GCM10008995_05980</name>
</gene>
<dbReference type="RefSeq" id="WP_188785902.1">
    <property type="nucleotide sequence ID" value="NZ_BMOC01000002.1"/>
</dbReference>
<keyword evidence="1" id="KW-1133">Transmembrane helix</keyword>